<name>A0A162KGR2_9PROT</name>
<feature type="transmembrane region" description="Helical" evidence="7">
    <location>
        <begin position="108"/>
        <end position="132"/>
    </location>
</feature>
<evidence type="ECO:0000256" key="3">
    <source>
        <dbReference type="ARBA" id="ARBA00022475"/>
    </source>
</evidence>
<dbReference type="OrthoDB" id="7688456at2"/>
<dbReference type="CDD" id="cd16914">
    <property type="entry name" value="EcfT"/>
    <property type="match status" value="1"/>
</dbReference>
<dbReference type="InterPro" id="IPR052770">
    <property type="entry name" value="Cobalt_transport_CbiQ"/>
</dbReference>
<sequence length="252" mass="26449">MRAIDRAAQTNRWRRRPAAEKALIFIGLMLVSLIAAGWIGQLVILMLVLCLVLGAARVAPRDLRAAAVVPAGFILAGTAVQMITLHWAGGPEVVGPVVGIAGPEMLSAAAFTGLRSITCVACLIGLALTTPLTSLLQMVQRRGLAPDISDLAMMMFRIVWLVLDCLETGQRAQAARLGHAGWGRQIRSGGRLLAGLLPRVLDRAQRMNAGLAVRGYDGRLRFAGTEAVAAPARLALLAGGLVLAAAGAVWIG</sequence>
<dbReference type="InterPro" id="IPR012809">
    <property type="entry name" value="ECF_CbiQ"/>
</dbReference>
<protein>
    <recommendedName>
        <fullName evidence="10">Cobalt ECF transporter T component CbiQ</fullName>
    </recommendedName>
</protein>
<comment type="subcellular location">
    <subcellularLocation>
        <location evidence="1">Cell membrane</location>
        <topology evidence="1">Multi-pass membrane protein</topology>
    </subcellularLocation>
</comment>
<dbReference type="AlphaFoldDB" id="A0A162KGR2"/>
<evidence type="ECO:0008006" key="10">
    <source>
        <dbReference type="Google" id="ProtNLM"/>
    </source>
</evidence>
<proteinExistence type="inferred from homology"/>
<keyword evidence="3" id="KW-1003">Cell membrane</keyword>
<dbReference type="EMBL" id="LPZR01000179">
    <property type="protein sequence ID" value="KYO51231.1"/>
    <property type="molecule type" value="Genomic_DNA"/>
</dbReference>
<evidence type="ECO:0000256" key="4">
    <source>
        <dbReference type="ARBA" id="ARBA00022692"/>
    </source>
</evidence>
<dbReference type="Pfam" id="PF02361">
    <property type="entry name" value="CbiQ"/>
    <property type="match status" value="1"/>
</dbReference>
<organism evidence="8 9">
    <name type="scientific">Tistrella mobilis</name>
    <dbReference type="NCBI Taxonomy" id="171437"/>
    <lineage>
        <taxon>Bacteria</taxon>
        <taxon>Pseudomonadati</taxon>
        <taxon>Pseudomonadota</taxon>
        <taxon>Alphaproteobacteria</taxon>
        <taxon>Geminicoccales</taxon>
        <taxon>Geminicoccaceae</taxon>
        <taxon>Tistrella</taxon>
    </lineage>
</organism>
<dbReference type="NCBIfam" id="TIGR02454">
    <property type="entry name" value="ECF_T_CbiQ"/>
    <property type="match status" value="1"/>
</dbReference>
<keyword evidence="6 7" id="KW-0472">Membrane</keyword>
<feature type="transmembrane region" description="Helical" evidence="7">
    <location>
        <begin position="22"/>
        <end position="53"/>
    </location>
</feature>
<comment type="similarity">
    <text evidence="2">Belongs to the CbiQ family.</text>
</comment>
<feature type="transmembrane region" description="Helical" evidence="7">
    <location>
        <begin position="65"/>
        <end position="88"/>
    </location>
</feature>
<evidence type="ECO:0000256" key="7">
    <source>
        <dbReference type="SAM" id="Phobius"/>
    </source>
</evidence>
<evidence type="ECO:0000313" key="9">
    <source>
        <dbReference type="Proteomes" id="UP000075787"/>
    </source>
</evidence>
<dbReference type="RefSeq" id="WP_062766674.1">
    <property type="nucleotide sequence ID" value="NZ_CP121045.1"/>
</dbReference>
<evidence type="ECO:0000256" key="2">
    <source>
        <dbReference type="ARBA" id="ARBA00008564"/>
    </source>
</evidence>
<evidence type="ECO:0000256" key="1">
    <source>
        <dbReference type="ARBA" id="ARBA00004651"/>
    </source>
</evidence>
<comment type="caution">
    <text evidence="8">The sequence shown here is derived from an EMBL/GenBank/DDBJ whole genome shotgun (WGS) entry which is preliminary data.</text>
</comment>
<dbReference type="PANTHER" id="PTHR43723">
    <property type="entry name" value="COBALT TRANSPORT PROTEIN CBIQ"/>
    <property type="match status" value="1"/>
</dbReference>
<dbReference type="InterPro" id="IPR003339">
    <property type="entry name" value="ABC/ECF_trnsptr_transmembrane"/>
</dbReference>
<evidence type="ECO:0000256" key="6">
    <source>
        <dbReference type="ARBA" id="ARBA00023136"/>
    </source>
</evidence>
<evidence type="ECO:0000256" key="5">
    <source>
        <dbReference type="ARBA" id="ARBA00022989"/>
    </source>
</evidence>
<keyword evidence="5 7" id="KW-1133">Transmembrane helix</keyword>
<dbReference type="PANTHER" id="PTHR43723:SF1">
    <property type="entry name" value="COBALT TRANSPORT PROTEIN CBIQ"/>
    <property type="match status" value="1"/>
</dbReference>
<keyword evidence="4 7" id="KW-0812">Transmembrane</keyword>
<gene>
    <name evidence="8" type="ORF">AUP44_01140</name>
</gene>
<dbReference type="Proteomes" id="UP000075787">
    <property type="component" value="Unassembled WGS sequence"/>
</dbReference>
<feature type="transmembrane region" description="Helical" evidence="7">
    <location>
        <begin position="230"/>
        <end position="251"/>
    </location>
</feature>
<dbReference type="GeneID" id="97243742"/>
<dbReference type="GO" id="GO:0006824">
    <property type="term" value="P:cobalt ion transport"/>
    <property type="evidence" value="ECO:0007669"/>
    <property type="project" value="InterPro"/>
</dbReference>
<dbReference type="GO" id="GO:0043190">
    <property type="term" value="C:ATP-binding cassette (ABC) transporter complex"/>
    <property type="evidence" value="ECO:0007669"/>
    <property type="project" value="InterPro"/>
</dbReference>
<evidence type="ECO:0000313" key="8">
    <source>
        <dbReference type="EMBL" id="KYO51231.1"/>
    </source>
</evidence>
<accession>A0A162KGR2</accession>
<reference evidence="8 9" key="1">
    <citation type="submission" date="2015-12" db="EMBL/GenBank/DDBJ databases">
        <title>Genome sequence of Tistrella mobilis MCCC 1A02139.</title>
        <authorList>
            <person name="Lu L."/>
            <person name="Lai Q."/>
            <person name="Shao Z."/>
            <person name="Qian P."/>
        </authorList>
    </citation>
    <scope>NUCLEOTIDE SEQUENCE [LARGE SCALE GENOMIC DNA]</scope>
    <source>
        <strain evidence="8 9">MCCC 1A02139</strain>
    </source>
</reference>